<dbReference type="KEGG" id="carm:CARM_0312"/>
<keyword evidence="1" id="KW-0472">Membrane</keyword>
<dbReference type="AlphaFoldDB" id="A0A7L5IJT3"/>
<keyword evidence="1" id="KW-0812">Transmembrane</keyword>
<evidence type="ECO:0000256" key="1">
    <source>
        <dbReference type="SAM" id="Phobius"/>
    </source>
</evidence>
<dbReference type="GeneID" id="56586044"/>
<dbReference type="EMBL" id="CP053825">
    <property type="protein sequence ID" value="QKF79267.1"/>
    <property type="molecule type" value="Genomic_DNA"/>
</dbReference>
<gene>
    <name evidence="2" type="ORF">CARM_0312</name>
</gene>
<feature type="transmembrane region" description="Helical" evidence="1">
    <location>
        <begin position="110"/>
        <end position="131"/>
    </location>
</feature>
<feature type="transmembrane region" description="Helical" evidence="1">
    <location>
        <begin position="233"/>
        <end position="253"/>
    </location>
</feature>
<name>A0A7L5IJT3_9BACT</name>
<feature type="transmembrane region" description="Helical" evidence="1">
    <location>
        <begin position="202"/>
        <end position="221"/>
    </location>
</feature>
<feature type="transmembrane region" description="Helical" evidence="1">
    <location>
        <begin position="143"/>
        <end position="164"/>
    </location>
</feature>
<accession>A0A7L5IJT3</accession>
<proteinExistence type="predicted"/>
<reference evidence="2 3" key="1">
    <citation type="submission" date="2020-05" db="EMBL/GenBank/DDBJ databases">
        <title>Complete genome sequencing of Campylobacter and Arcobacter type strains.</title>
        <authorList>
            <person name="Miller W.G."/>
            <person name="Yee E."/>
        </authorList>
    </citation>
    <scope>NUCLEOTIDE SEQUENCE [LARGE SCALE GENOMIC DNA]</scope>
    <source>
        <strain evidence="2 3">CCUG 73571</strain>
    </source>
</reference>
<sequence length="337" mass="39966">MNKENINEFENFKQQFFLAMNFLKKYLGIISTSIIFISFILGILILTWYYVFTINFIPEFSKDLIISNIFLVSWIGFIFIPFFVIFYTIPLIYFKEFLNDVSSIKTWQNWCFILLPIILSGIGAFLIIYFLDNIANFFPNLKSLIHTIAPLLPIITATLFLFGIKKIFKKEFVLKIMLFFCILCILFFNFCFIIIFFKVEEFFISIFACIVYYLIIFVMYFSIYKKYNFFKILLTSSIPAFILVFIMLNPYIVKTAKIGNYNQSFMLYNKNEIKELLDFNHIPIIKENNATLIVKDLYVLSNIEESYLIKNDENNTFSLDKKSIFSILNTKDLNKIK</sequence>
<dbReference type="Proteomes" id="UP000509246">
    <property type="component" value="Chromosome"/>
</dbReference>
<organism evidence="2 3">
    <name type="scientific">Campylobacter armoricus</name>
    <dbReference type="NCBI Taxonomy" id="2505970"/>
    <lineage>
        <taxon>Bacteria</taxon>
        <taxon>Pseudomonadati</taxon>
        <taxon>Campylobacterota</taxon>
        <taxon>Epsilonproteobacteria</taxon>
        <taxon>Campylobacterales</taxon>
        <taxon>Campylobacteraceae</taxon>
        <taxon>Campylobacter</taxon>
    </lineage>
</organism>
<keyword evidence="1" id="KW-1133">Transmembrane helix</keyword>
<feature type="transmembrane region" description="Helical" evidence="1">
    <location>
        <begin position="26"/>
        <end position="52"/>
    </location>
</feature>
<protein>
    <submittedName>
        <fullName evidence="2">Putative membrane protein</fullName>
    </submittedName>
</protein>
<evidence type="ECO:0000313" key="3">
    <source>
        <dbReference type="Proteomes" id="UP000509246"/>
    </source>
</evidence>
<dbReference type="RefSeq" id="WP_139424472.1">
    <property type="nucleotide sequence ID" value="NZ_CBCSFY010000003.1"/>
</dbReference>
<feature type="transmembrane region" description="Helical" evidence="1">
    <location>
        <begin position="176"/>
        <end position="196"/>
    </location>
</feature>
<feature type="transmembrane region" description="Helical" evidence="1">
    <location>
        <begin position="64"/>
        <end position="89"/>
    </location>
</feature>
<keyword evidence="3" id="KW-1185">Reference proteome</keyword>
<evidence type="ECO:0000313" key="2">
    <source>
        <dbReference type="EMBL" id="QKF79267.1"/>
    </source>
</evidence>